<name>A0A164KH10_9NOCA</name>
<organism evidence="2 3">
    <name type="scientific">Nocardia terpenica</name>
    <dbReference type="NCBI Taxonomy" id="455432"/>
    <lineage>
        <taxon>Bacteria</taxon>
        <taxon>Bacillati</taxon>
        <taxon>Actinomycetota</taxon>
        <taxon>Actinomycetes</taxon>
        <taxon>Mycobacteriales</taxon>
        <taxon>Nocardiaceae</taxon>
        <taxon>Nocardia</taxon>
    </lineage>
</organism>
<keyword evidence="1" id="KW-0732">Signal</keyword>
<accession>A0A164KH10</accession>
<dbReference type="Proteomes" id="UP000076512">
    <property type="component" value="Unassembled WGS sequence"/>
</dbReference>
<sequence length="73" mass="7839">MNISRMIAVLVATALGITGPILTAPAHATPIRGNQSSIRANECARTGGHVVRKSGQRVCMRSRRYPNNTPVKN</sequence>
<proteinExistence type="predicted"/>
<feature type="signal peptide" evidence="1">
    <location>
        <begin position="1"/>
        <end position="28"/>
    </location>
</feature>
<dbReference type="RefSeq" id="WP_067576831.1">
    <property type="nucleotide sequence ID" value="NZ_JABMCZ010000003.1"/>
</dbReference>
<gene>
    <name evidence="2" type="ORF">AWN90_00995</name>
</gene>
<reference evidence="2 3" key="1">
    <citation type="submission" date="2016-04" db="EMBL/GenBank/DDBJ databases">
        <authorList>
            <person name="Evans L.H."/>
            <person name="Alamgir A."/>
            <person name="Owens N."/>
            <person name="Weber N.D."/>
            <person name="Virtaneva K."/>
            <person name="Barbian K."/>
            <person name="Babar A."/>
            <person name="Rosenke K."/>
        </authorList>
    </citation>
    <scope>NUCLEOTIDE SEQUENCE [LARGE SCALE GENOMIC DNA]</scope>
    <source>
        <strain evidence="2 3">IFM 0406</strain>
    </source>
</reference>
<evidence type="ECO:0000313" key="3">
    <source>
        <dbReference type="Proteomes" id="UP000076512"/>
    </source>
</evidence>
<evidence type="ECO:0000256" key="1">
    <source>
        <dbReference type="SAM" id="SignalP"/>
    </source>
</evidence>
<evidence type="ECO:0000313" key="2">
    <source>
        <dbReference type="EMBL" id="KZM71382.1"/>
    </source>
</evidence>
<dbReference type="EMBL" id="LWGR01000012">
    <property type="protein sequence ID" value="KZM71382.1"/>
    <property type="molecule type" value="Genomic_DNA"/>
</dbReference>
<comment type="caution">
    <text evidence="2">The sequence shown here is derived from an EMBL/GenBank/DDBJ whole genome shotgun (WGS) entry which is preliminary data.</text>
</comment>
<protein>
    <submittedName>
        <fullName evidence="2">Uncharacterized protein</fullName>
    </submittedName>
</protein>
<dbReference type="AlphaFoldDB" id="A0A164KH10"/>
<feature type="chain" id="PRO_5007851278" evidence="1">
    <location>
        <begin position="29"/>
        <end position="73"/>
    </location>
</feature>
<keyword evidence="3" id="KW-1185">Reference proteome</keyword>